<reference evidence="3 4" key="1">
    <citation type="submission" date="2023-02" db="EMBL/GenBank/DDBJ databases">
        <title>Streptomyces sp. SCA4-21 with antifungal activity against Fusarium oxysporum f. sp. cubense, Streptomyces sp. SCA2-17 with antifungal activity against Fusarium oxysporum f. sp. cubense.</title>
        <authorList>
            <person name="Qi D."/>
        </authorList>
    </citation>
    <scope>NUCLEOTIDE SEQUENCE [LARGE SCALE GENOMIC DNA]</scope>
    <source>
        <strain evidence="3 4">SCA4-21</strain>
    </source>
</reference>
<dbReference type="RefSeq" id="WP_311034889.1">
    <property type="nucleotide sequence ID" value="NZ_CP117522.1"/>
</dbReference>
<evidence type="ECO:0000313" key="4">
    <source>
        <dbReference type="Proteomes" id="UP001305606"/>
    </source>
</evidence>
<gene>
    <name evidence="3" type="ORF">PS467_09465</name>
</gene>
<protein>
    <recommendedName>
        <fullName evidence="5">Secreted protein</fullName>
    </recommendedName>
</protein>
<organism evidence="3 4">
    <name type="scientific">Streptomyces luomodiensis</name>
    <dbReference type="NCBI Taxonomy" id="3026192"/>
    <lineage>
        <taxon>Bacteria</taxon>
        <taxon>Bacillati</taxon>
        <taxon>Actinomycetota</taxon>
        <taxon>Actinomycetes</taxon>
        <taxon>Kitasatosporales</taxon>
        <taxon>Streptomycetaceae</taxon>
        <taxon>Streptomyces</taxon>
    </lineage>
</organism>
<feature type="transmembrane region" description="Helical" evidence="2">
    <location>
        <begin position="6"/>
        <end position="28"/>
    </location>
</feature>
<sequence length="191" mass="21781">MEAEVSAGWIGLIGASVGAGGALLGGWFQQRHLAKMAREQREDARNDLMEERGRAAADKALAVLYTLRSHILTWKTGWSAVERVHWVQEGHTYTDDAELNTALIPKATELRKRFRDALGAIRRSMFVDAHEARNEPYLSEFDTEHAIELLSAYMRGDDLPQPTLREERAGVDRDMRQRLHEDEERRRSDPS</sequence>
<evidence type="ECO:0000256" key="2">
    <source>
        <dbReference type="SAM" id="Phobius"/>
    </source>
</evidence>
<keyword evidence="2" id="KW-0812">Transmembrane</keyword>
<name>A0ABY9USU9_9ACTN</name>
<accession>A0ABY9USU9</accession>
<keyword evidence="2" id="KW-0472">Membrane</keyword>
<evidence type="ECO:0000313" key="3">
    <source>
        <dbReference type="EMBL" id="WNE95551.1"/>
    </source>
</evidence>
<proteinExistence type="predicted"/>
<dbReference type="Proteomes" id="UP001305606">
    <property type="component" value="Chromosome"/>
</dbReference>
<evidence type="ECO:0008006" key="5">
    <source>
        <dbReference type="Google" id="ProtNLM"/>
    </source>
</evidence>
<keyword evidence="4" id="KW-1185">Reference proteome</keyword>
<keyword evidence="2" id="KW-1133">Transmembrane helix</keyword>
<evidence type="ECO:0000256" key="1">
    <source>
        <dbReference type="SAM" id="MobiDB-lite"/>
    </source>
</evidence>
<feature type="compositionally biased region" description="Basic and acidic residues" evidence="1">
    <location>
        <begin position="164"/>
        <end position="191"/>
    </location>
</feature>
<feature type="region of interest" description="Disordered" evidence="1">
    <location>
        <begin position="158"/>
        <end position="191"/>
    </location>
</feature>
<dbReference type="EMBL" id="CP117522">
    <property type="protein sequence ID" value="WNE95551.1"/>
    <property type="molecule type" value="Genomic_DNA"/>
</dbReference>